<sequence>MKFSISTLAFLVAAAQAANIELVSSVQNSAAKAAFEKSKTLVFASSKKRDVPKVFEPAEDRDYTLQDGLVFVLQCQTPGFRPECVSFGSKPGECVSYFDFNGKNSTEISDMFNHNITSLSTNTGGVCQFYQ</sequence>
<evidence type="ECO:0000256" key="1">
    <source>
        <dbReference type="SAM" id="SignalP"/>
    </source>
</evidence>
<reference evidence="2" key="1">
    <citation type="submission" date="2020-01" db="EMBL/GenBank/DDBJ databases">
        <title>Identification and distribution of gene clusters putatively required for synthesis of sphingolipid metabolism inhibitors in phylogenetically diverse species of the filamentous fungus Fusarium.</title>
        <authorList>
            <person name="Kim H.-S."/>
            <person name="Busman M."/>
            <person name="Brown D.W."/>
            <person name="Divon H."/>
            <person name="Uhlig S."/>
            <person name="Proctor R.H."/>
        </authorList>
    </citation>
    <scope>NUCLEOTIDE SEQUENCE</scope>
    <source>
        <strain evidence="2">NRRL 53441</strain>
    </source>
</reference>
<name>A0A8H4KE23_9HYPO</name>
<evidence type="ECO:0000313" key="2">
    <source>
        <dbReference type="EMBL" id="KAF4447324.1"/>
    </source>
</evidence>
<proteinExistence type="predicted"/>
<dbReference type="AlphaFoldDB" id="A0A8H4KE23"/>
<gene>
    <name evidence="2" type="ORF">F53441_9121</name>
</gene>
<comment type="caution">
    <text evidence="2">The sequence shown here is derived from an EMBL/GenBank/DDBJ whole genome shotgun (WGS) entry which is preliminary data.</text>
</comment>
<evidence type="ECO:0000313" key="3">
    <source>
        <dbReference type="Proteomes" id="UP000605986"/>
    </source>
</evidence>
<feature type="chain" id="PRO_5034687374" evidence="1">
    <location>
        <begin position="18"/>
        <end position="131"/>
    </location>
</feature>
<dbReference type="EMBL" id="JAADJG010000403">
    <property type="protein sequence ID" value="KAF4447324.1"/>
    <property type="molecule type" value="Genomic_DNA"/>
</dbReference>
<dbReference type="OrthoDB" id="3636092at2759"/>
<feature type="signal peptide" evidence="1">
    <location>
        <begin position="1"/>
        <end position="17"/>
    </location>
</feature>
<dbReference type="Proteomes" id="UP000605986">
    <property type="component" value="Unassembled WGS sequence"/>
</dbReference>
<organism evidence="2 3">
    <name type="scientific">Fusarium austroafricanum</name>
    <dbReference type="NCBI Taxonomy" id="2364996"/>
    <lineage>
        <taxon>Eukaryota</taxon>
        <taxon>Fungi</taxon>
        <taxon>Dikarya</taxon>
        <taxon>Ascomycota</taxon>
        <taxon>Pezizomycotina</taxon>
        <taxon>Sordariomycetes</taxon>
        <taxon>Hypocreomycetidae</taxon>
        <taxon>Hypocreales</taxon>
        <taxon>Nectriaceae</taxon>
        <taxon>Fusarium</taxon>
        <taxon>Fusarium concolor species complex</taxon>
    </lineage>
</organism>
<keyword evidence="3" id="KW-1185">Reference proteome</keyword>
<protein>
    <submittedName>
        <fullName evidence="2">Uncharacterized protein</fullName>
    </submittedName>
</protein>
<accession>A0A8H4KE23</accession>
<keyword evidence="1" id="KW-0732">Signal</keyword>